<dbReference type="RefSeq" id="WP_099553774.1">
    <property type="nucleotide sequence ID" value="NZ_LT960614.1"/>
</dbReference>
<protein>
    <submittedName>
        <fullName evidence="8">Heme biosynthesis-associated TPR protein</fullName>
    </submittedName>
</protein>
<dbReference type="InterPro" id="IPR010817">
    <property type="entry name" value="HemY_N"/>
</dbReference>
<dbReference type="EMBL" id="LT960614">
    <property type="protein sequence ID" value="SON53879.1"/>
    <property type="molecule type" value="Genomic_DNA"/>
</dbReference>
<dbReference type="InterPro" id="IPR011990">
    <property type="entry name" value="TPR-like_helical_dom_sf"/>
</dbReference>
<dbReference type="KEGG" id="hdi:HDIA_0338"/>
<evidence type="ECO:0000256" key="4">
    <source>
        <dbReference type="ARBA" id="ARBA00023136"/>
    </source>
</evidence>
<keyword evidence="4 6" id="KW-0472">Membrane</keyword>
<evidence type="ECO:0000259" key="7">
    <source>
        <dbReference type="Pfam" id="PF07219"/>
    </source>
</evidence>
<keyword evidence="3 6" id="KW-1133">Transmembrane helix</keyword>
<dbReference type="PIRSF" id="PIRSF031802">
    <property type="entry name" value="UCP031802"/>
    <property type="match status" value="1"/>
</dbReference>
<keyword evidence="2 6" id="KW-0812">Transmembrane</keyword>
<feature type="region of interest" description="Disordered" evidence="5">
    <location>
        <begin position="443"/>
        <end position="473"/>
    </location>
</feature>
<feature type="transmembrane region" description="Helical" evidence="6">
    <location>
        <begin position="41"/>
        <end position="62"/>
    </location>
</feature>
<dbReference type="GO" id="GO:0016020">
    <property type="term" value="C:membrane"/>
    <property type="evidence" value="ECO:0007669"/>
    <property type="project" value="UniProtKB-SubCell"/>
</dbReference>
<gene>
    <name evidence="8" type="ORF">HDIA_0338</name>
</gene>
<keyword evidence="9" id="KW-1185">Reference proteome</keyword>
<sequence length="473" mass="51577">MIRVLIALAVLFAAVFALDWLGGVPVSVAVQWPGGEVTPTLRVVVVLLVLFAVLSIVVWSFATGILRTPRLVGDFFRARRRDKGYAALSRGMIAVGSGDARLAHRHALDAHKLLGEREPLVYLLDAQTAQLEGRNDKARAAFNQMLENPDTALLGLRGLYMEAVREGEPAAARHYAAEALKLSPGVVWAGTATIEFQSRDEDWVGALQTLDASISAKLVDKKTARRQRAVLLTARALQCEDHDPELAKELAQEAHRLAPELVPAAVCAGRLLSRYNELRRASKVLETTWRTTPHPDLAEVYAHVRSGDAPHDRLKRAKHLAQLRPNNVEGMLAIARQAIDAREFGEARNALTQALRTAPTQRVCMMMAELEEAEHGDRGRMREWLGRAVHAPADATWTADGVTADDWAPVSPVTGHLDAFEWKVPTTSTGPAKVIDGAELADRAMLPLEKEPSAPKDDAAGKADEAKTVEPIS</sequence>
<feature type="domain" description="HemY N-terminal" evidence="7">
    <location>
        <begin position="28"/>
        <end position="133"/>
    </location>
</feature>
<accession>A0A2C9D115</accession>
<dbReference type="AlphaFoldDB" id="A0A2C9D115"/>
<dbReference type="OrthoDB" id="9798343at2"/>
<evidence type="ECO:0000256" key="6">
    <source>
        <dbReference type="SAM" id="Phobius"/>
    </source>
</evidence>
<dbReference type="Pfam" id="PF07219">
    <property type="entry name" value="HemY_N"/>
    <property type="match status" value="1"/>
</dbReference>
<evidence type="ECO:0000256" key="2">
    <source>
        <dbReference type="ARBA" id="ARBA00022692"/>
    </source>
</evidence>
<feature type="compositionally biased region" description="Basic and acidic residues" evidence="5">
    <location>
        <begin position="448"/>
        <end position="473"/>
    </location>
</feature>
<evidence type="ECO:0000313" key="8">
    <source>
        <dbReference type="EMBL" id="SON53879.1"/>
    </source>
</evidence>
<reference evidence="9" key="1">
    <citation type="submission" date="2017-09" db="EMBL/GenBank/DDBJ databases">
        <title>Genome sequence of Nannocystis excedens DSM 71.</title>
        <authorList>
            <person name="Blom J."/>
        </authorList>
    </citation>
    <scope>NUCLEOTIDE SEQUENCE [LARGE SCALE GENOMIC DNA]</scope>
    <source>
        <strain evidence="9">type strain: E19</strain>
    </source>
</reference>
<dbReference type="Gene3D" id="1.25.40.10">
    <property type="entry name" value="Tetratricopeptide repeat domain"/>
    <property type="match status" value="1"/>
</dbReference>
<evidence type="ECO:0000256" key="1">
    <source>
        <dbReference type="ARBA" id="ARBA00004370"/>
    </source>
</evidence>
<dbReference type="SUPFAM" id="SSF48452">
    <property type="entry name" value="TPR-like"/>
    <property type="match status" value="1"/>
</dbReference>
<name>A0A2C9D115_9HYPH</name>
<dbReference type="Proteomes" id="UP000223606">
    <property type="component" value="Chromosome 1"/>
</dbReference>
<comment type="subcellular location">
    <subcellularLocation>
        <location evidence="1">Membrane</location>
    </subcellularLocation>
</comment>
<dbReference type="InterPro" id="IPR016982">
    <property type="entry name" value="Mms48"/>
</dbReference>
<evidence type="ECO:0000256" key="3">
    <source>
        <dbReference type="ARBA" id="ARBA00022989"/>
    </source>
</evidence>
<organism evidence="8 9">
    <name type="scientific">Hartmannibacter diazotrophicus</name>
    <dbReference type="NCBI Taxonomy" id="1482074"/>
    <lineage>
        <taxon>Bacteria</taxon>
        <taxon>Pseudomonadati</taxon>
        <taxon>Pseudomonadota</taxon>
        <taxon>Alphaproteobacteria</taxon>
        <taxon>Hyphomicrobiales</taxon>
        <taxon>Pleomorphomonadaceae</taxon>
        <taxon>Hartmannibacter</taxon>
    </lineage>
</organism>
<proteinExistence type="predicted"/>
<evidence type="ECO:0000256" key="5">
    <source>
        <dbReference type="SAM" id="MobiDB-lite"/>
    </source>
</evidence>
<evidence type="ECO:0000313" key="9">
    <source>
        <dbReference type="Proteomes" id="UP000223606"/>
    </source>
</evidence>